<dbReference type="RefSeq" id="WP_223102928.1">
    <property type="nucleotide sequence ID" value="NZ_CP061913.1"/>
</dbReference>
<organism evidence="1 2">
    <name type="scientific">Dactylosporangium vinaceum</name>
    <dbReference type="NCBI Taxonomy" id="53362"/>
    <lineage>
        <taxon>Bacteria</taxon>
        <taxon>Bacillati</taxon>
        <taxon>Actinomycetota</taxon>
        <taxon>Actinomycetes</taxon>
        <taxon>Micromonosporales</taxon>
        <taxon>Micromonosporaceae</taxon>
        <taxon>Dactylosporangium</taxon>
    </lineage>
</organism>
<keyword evidence="2" id="KW-1185">Reference proteome</keyword>
<dbReference type="Proteomes" id="UP001589608">
    <property type="component" value="Unassembled WGS sequence"/>
</dbReference>
<name>A0ABV5MHN2_9ACTN</name>
<protein>
    <submittedName>
        <fullName evidence="1">Uncharacterized protein</fullName>
    </submittedName>
</protein>
<dbReference type="EMBL" id="JBHMCA010000057">
    <property type="protein sequence ID" value="MFB9448382.1"/>
    <property type="molecule type" value="Genomic_DNA"/>
</dbReference>
<evidence type="ECO:0000313" key="2">
    <source>
        <dbReference type="Proteomes" id="UP001589608"/>
    </source>
</evidence>
<reference evidence="1 2" key="1">
    <citation type="submission" date="2024-09" db="EMBL/GenBank/DDBJ databases">
        <authorList>
            <person name="Sun Q."/>
            <person name="Mori K."/>
        </authorList>
    </citation>
    <scope>NUCLEOTIDE SEQUENCE [LARGE SCALE GENOMIC DNA]</scope>
    <source>
        <strain evidence="1 2">JCM 3307</strain>
    </source>
</reference>
<comment type="caution">
    <text evidence="1">The sequence shown here is derived from an EMBL/GenBank/DDBJ whole genome shotgun (WGS) entry which is preliminary data.</text>
</comment>
<sequence>MRVIRRVRAALDRSRAPAGDGGPAHAPIVRTIPAQATKVVRRWPSQ</sequence>
<evidence type="ECO:0000313" key="1">
    <source>
        <dbReference type="EMBL" id="MFB9448382.1"/>
    </source>
</evidence>
<accession>A0ABV5MHN2</accession>
<proteinExistence type="predicted"/>
<gene>
    <name evidence="1" type="ORF">ACFFTR_35295</name>
</gene>